<dbReference type="GO" id="GO:0010181">
    <property type="term" value="F:FMN binding"/>
    <property type="evidence" value="ECO:0007669"/>
    <property type="project" value="UniProtKB-UniRule"/>
</dbReference>
<dbReference type="OrthoDB" id="9787136at2"/>
<dbReference type="InterPro" id="IPR029039">
    <property type="entry name" value="Flavoprotein-like_sf"/>
</dbReference>
<dbReference type="EC" id="1.6.5.-" evidence="6"/>
<name>A0A423K0U3_9PSED</name>
<evidence type="ECO:0000313" key="8">
    <source>
        <dbReference type="EMBL" id="RON44277.1"/>
    </source>
</evidence>
<dbReference type="InterPro" id="IPR050104">
    <property type="entry name" value="FMN-dep_NADH:Q_OxRdtase_AzoR1"/>
</dbReference>
<dbReference type="RefSeq" id="WP_123511760.1">
    <property type="nucleotide sequence ID" value="NZ_MOBQ01000022.1"/>
</dbReference>
<evidence type="ECO:0000256" key="1">
    <source>
        <dbReference type="ARBA" id="ARBA00022630"/>
    </source>
</evidence>
<dbReference type="AlphaFoldDB" id="A0A423K0U3"/>
<comment type="catalytic activity">
    <reaction evidence="5">
        <text>N,N-dimethyl-1,4-phenylenediamine + anthranilate + 2 NAD(+) = 2-(4-dimethylaminophenyl)diazenylbenzoate + 2 NADH + 2 H(+)</text>
        <dbReference type="Rhea" id="RHEA:55872"/>
        <dbReference type="ChEBI" id="CHEBI:15378"/>
        <dbReference type="ChEBI" id="CHEBI:15783"/>
        <dbReference type="ChEBI" id="CHEBI:16567"/>
        <dbReference type="ChEBI" id="CHEBI:57540"/>
        <dbReference type="ChEBI" id="CHEBI:57945"/>
        <dbReference type="ChEBI" id="CHEBI:71579"/>
        <dbReference type="EC" id="1.7.1.17"/>
    </reaction>
    <physiologicalReaction direction="right-to-left" evidence="5">
        <dbReference type="Rhea" id="RHEA:55874"/>
    </physiologicalReaction>
</comment>
<feature type="binding site" evidence="6">
    <location>
        <begin position="15"/>
        <end position="17"/>
    </location>
    <ligand>
        <name>FMN</name>
        <dbReference type="ChEBI" id="CHEBI:58210"/>
    </ligand>
</feature>
<feature type="domain" description="Flavodoxin-like fold" evidence="7">
    <location>
        <begin position="1"/>
        <end position="196"/>
    </location>
</feature>
<evidence type="ECO:0000256" key="3">
    <source>
        <dbReference type="ARBA" id="ARBA00023002"/>
    </source>
</evidence>
<comment type="function">
    <text evidence="6">Quinone reductase that provides resistance to thiol-specific stress caused by electrophilic quinones.</text>
</comment>
<comment type="caution">
    <text evidence="8">The sequence shown here is derived from an EMBL/GenBank/DDBJ whole genome shotgun (WGS) entry which is preliminary data.</text>
</comment>
<dbReference type="Proteomes" id="UP000285349">
    <property type="component" value="Unassembled WGS sequence"/>
</dbReference>
<dbReference type="InterPro" id="IPR003680">
    <property type="entry name" value="Flavodoxin_fold"/>
</dbReference>
<protein>
    <recommendedName>
        <fullName evidence="6">FMN dependent NADH:quinone oxidoreductase</fullName>
        <ecNumber evidence="6">1.6.5.-</ecNumber>
    </recommendedName>
    <alternativeName>
        <fullName evidence="6">Azo-dye reductase</fullName>
    </alternativeName>
    <alternativeName>
        <fullName evidence="6">FMN-dependent NADH-azo compound oxidoreductase</fullName>
    </alternativeName>
    <alternativeName>
        <fullName evidence="6">FMN-dependent NADH-azoreductase</fullName>
        <ecNumber evidence="6">1.7.1.17</ecNumber>
    </alternativeName>
</protein>
<organism evidence="8 9">
    <name type="scientific">Pseudomonas frederiksbergensis</name>
    <dbReference type="NCBI Taxonomy" id="104087"/>
    <lineage>
        <taxon>Bacteria</taxon>
        <taxon>Pseudomonadati</taxon>
        <taxon>Pseudomonadota</taxon>
        <taxon>Gammaproteobacteria</taxon>
        <taxon>Pseudomonadales</taxon>
        <taxon>Pseudomonadaceae</taxon>
        <taxon>Pseudomonas</taxon>
    </lineage>
</organism>
<comment type="similarity">
    <text evidence="6">Belongs to the azoreductase type 1 family.</text>
</comment>
<evidence type="ECO:0000259" key="7">
    <source>
        <dbReference type="Pfam" id="PF02525"/>
    </source>
</evidence>
<keyword evidence="1 6" id="KW-0285">Flavoprotein</keyword>
<keyword evidence="3 6" id="KW-0560">Oxidoreductase</keyword>
<evidence type="ECO:0000256" key="2">
    <source>
        <dbReference type="ARBA" id="ARBA00022643"/>
    </source>
</evidence>
<comment type="caution">
    <text evidence="6">Lacks conserved residue(s) required for the propagation of feature annotation.</text>
</comment>
<dbReference type="Gene3D" id="3.40.50.360">
    <property type="match status" value="1"/>
</dbReference>
<dbReference type="Pfam" id="PF02525">
    <property type="entry name" value="Flavodoxin_2"/>
    <property type="match status" value="1"/>
</dbReference>
<accession>A0A423K0U3</accession>
<dbReference type="PANTHER" id="PTHR43741:SF4">
    <property type="entry name" value="FMN-DEPENDENT NADH:QUINONE OXIDOREDUCTASE"/>
    <property type="match status" value="1"/>
</dbReference>
<proteinExistence type="inferred from homology"/>
<sequence>MNILHVSCSPRGQASESYRLSQSVMGHLLKSHPTAVITNRVLGAGGIAHVDENYAISQQSLEDIAQDGSFIQSEALINELESADVLVISTPMHNFTVPSALKVWIDHIARVRRTFNVGAQGKTPMLRDRPVFVAIASGGRFSGERARQPDFLTPYLKAVLNMIGLHDLNIFTVEGTALGPDAIAEARSRTDQALLAHFQHHEAQ</sequence>
<dbReference type="GO" id="GO:0009055">
    <property type="term" value="F:electron transfer activity"/>
    <property type="evidence" value="ECO:0007669"/>
    <property type="project" value="UniProtKB-UniRule"/>
</dbReference>
<dbReference type="GO" id="GO:0016652">
    <property type="term" value="F:oxidoreductase activity, acting on NAD(P)H as acceptor"/>
    <property type="evidence" value="ECO:0007669"/>
    <property type="project" value="UniProtKB-UniRule"/>
</dbReference>
<keyword evidence="2 6" id="KW-0288">FMN</keyword>
<comment type="function">
    <text evidence="6">Also exhibits azoreductase activity. Catalyzes the reductive cleavage of the azo bond in aromatic azo compounds to the corresponding amines.</text>
</comment>
<dbReference type="GO" id="GO:0016655">
    <property type="term" value="F:oxidoreductase activity, acting on NAD(P)H, quinone or similar compound as acceptor"/>
    <property type="evidence" value="ECO:0007669"/>
    <property type="project" value="InterPro"/>
</dbReference>
<evidence type="ECO:0000256" key="6">
    <source>
        <dbReference type="HAMAP-Rule" id="MF_01216"/>
    </source>
</evidence>
<reference evidence="8 9" key="1">
    <citation type="submission" date="2016-10" db="EMBL/GenBank/DDBJ databases">
        <title>Comparative genome analysis of multiple Pseudomonas spp. focuses on biocontrol and plant growth promoting traits.</title>
        <authorList>
            <person name="Tao X.-Y."/>
            <person name="Taylor C.G."/>
        </authorList>
    </citation>
    <scope>NUCLEOTIDE SEQUENCE [LARGE SCALE GENOMIC DNA]</scope>
    <source>
        <strain evidence="8 9">37A10</strain>
    </source>
</reference>
<dbReference type="EMBL" id="MOBQ01000022">
    <property type="protein sequence ID" value="RON44277.1"/>
    <property type="molecule type" value="Genomic_DNA"/>
</dbReference>
<evidence type="ECO:0000256" key="5">
    <source>
        <dbReference type="ARBA" id="ARBA00048542"/>
    </source>
</evidence>
<evidence type="ECO:0000313" key="9">
    <source>
        <dbReference type="Proteomes" id="UP000285349"/>
    </source>
</evidence>
<dbReference type="HAMAP" id="MF_01216">
    <property type="entry name" value="Azoreductase_type1"/>
    <property type="match status" value="1"/>
</dbReference>
<gene>
    <name evidence="6" type="primary">azoR</name>
    <name evidence="8" type="ORF">BK666_18140</name>
</gene>
<feature type="binding site" evidence="6">
    <location>
        <position position="9"/>
    </location>
    <ligand>
        <name>FMN</name>
        <dbReference type="ChEBI" id="CHEBI:58210"/>
    </ligand>
</feature>
<keyword evidence="4 6" id="KW-0520">NAD</keyword>
<evidence type="ECO:0000256" key="4">
    <source>
        <dbReference type="ARBA" id="ARBA00023027"/>
    </source>
</evidence>
<dbReference type="SUPFAM" id="SSF52218">
    <property type="entry name" value="Flavoproteins"/>
    <property type="match status" value="1"/>
</dbReference>
<comment type="cofactor">
    <cofactor evidence="6">
        <name>FMN</name>
        <dbReference type="ChEBI" id="CHEBI:58210"/>
    </cofactor>
    <text evidence="6">Binds 1 FMN per subunit.</text>
</comment>
<dbReference type="PANTHER" id="PTHR43741">
    <property type="entry name" value="FMN-DEPENDENT NADH-AZOREDUCTASE 1"/>
    <property type="match status" value="1"/>
</dbReference>
<comment type="subunit">
    <text evidence="6">Homodimer.</text>
</comment>
<dbReference type="InterPro" id="IPR023048">
    <property type="entry name" value="NADH:quinone_OxRdtase_FMN_depd"/>
</dbReference>
<comment type="catalytic activity">
    <reaction evidence="6">
        <text>2 a quinone + NADH + H(+) = 2 a 1,4-benzosemiquinone + NAD(+)</text>
        <dbReference type="Rhea" id="RHEA:65952"/>
        <dbReference type="ChEBI" id="CHEBI:15378"/>
        <dbReference type="ChEBI" id="CHEBI:57540"/>
        <dbReference type="ChEBI" id="CHEBI:57945"/>
        <dbReference type="ChEBI" id="CHEBI:132124"/>
        <dbReference type="ChEBI" id="CHEBI:134225"/>
    </reaction>
</comment>
<dbReference type="EC" id="1.7.1.17" evidence="6"/>